<evidence type="ECO:0000313" key="1">
    <source>
        <dbReference type="EMBL" id="KAI5386974.1"/>
    </source>
</evidence>
<reference evidence="1 2" key="1">
    <citation type="journal article" date="2022" name="Nat. Genet.">
        <title>Improved pea reference genome and pan-genome highlight genomic features and evolutionary characteristics.</title>
        <authorList>
            <person name="Yang T."/>
            <person name="Liu R."/>
            <person name="Luo Y."/>
            <person name="Hu S."/>
            <person name="Wang D."/>
            <person name="Wang C."/>
            <person name="Pandey M.K."/>
            <person name="Ge S."/>
            <person name="Xu Q."/>
            <person name="Li N."/>
            <person name="Li G."/>
            <person name="Huang Y."/>
            <person name="Saxena R.K."/>
            <person name="Ji Y."/>
            <person name="Li M."/>
            <person name="Yan X."/>
            <person name="He Y."/>
            <person name="Liu Y."/>
            <person name="Wang X."/>
            <person name="Xiang C."/>
            <person name="Varshney R.K."/>
            <person name="Ding H."/>
            <person name="Gao S."/>
            <person name="Zong X."/>
        </authorList>
    </citation>
    <scope>NUCLEOTIDE SEQUENCE [LARGE SCALE GENOMIC DNA]</scope>
    <source>
        <strain evidence="1 2">cv. Zhongwan 6</strain>
    </source>
</reference>
<dbReference type="PANTHER" id="PTHR33676">
    <property type="entry name" value="COLD REGULATED PROTEIN 27"/>
    <property type="match status" value="1"/>
</dbReference>
<sequence>MDTRKFFTTYTRHQLHTLHDPQKYLAHITSRYFLPDYVAPKQYTDTCKSVAMWSFFSSSSTEQCKRVSYSFISFLIKISITMEEDLRRDFHSPTFPELTRSGVHYDSSATIVDIAPFQDQSRRWTDQLHKLYLSSLEASFVNELHRSIHLRGWSFHNNDDETYKCITDMPRQSLALQDGCQKKISSLEKIAPVLESTADSHVLTGSEPGDAMLDKACNLREPCTYDHGLLSDQEIHASGSSSFANKSARSYLEKQCSFHGESGCSTTEVADQNFKDEDDVASSSSMPVAKRLKTVAADDSSTDQVVPFRMFQTTDISTNTRE</sequence>
<keyword evidence="2" id="KW-1185">Reference proteome</keyword>
<dbReference type="PANTHER" id="PTHR33676:SF17">
    <property type="entry name" value="COLD-REGULATED PROTEIN 28"/>
    <property type="match status" value="1"/>
</dbReference>
<dbReference type="EMBL" id="JAMSHJ010000007">
    <property type="protein sequence ID" value="KAI5386974.1"/>
    <property type="molecule type" value="Genomic_DNA"/>
</dbReference>
<dbReference type="Gramene" id="Psat07G0320800-T1">
    <property type="protein sequence ID" value="KAI5386974.1"/>
    <property type="gene ID" value="KIW84_073208"/>
</dbReference>
<dbReference type="AlphaFoldDB" id="A0A9D4VQA3"/>
<dbReference type="GO" id="GO:0042752">
    <property type="term" value="P:regulation of circadian rhythm"/>
    <property type="evidence" value="ECO:0007669"/>
    <property type="project" value="InterPro"/>
</dbReference>
<dbReference type="Proteomes" id="UP001058974">
    <property type="component" value="Chromosome 7"/>
</dbReference>
<comment type="caution">
    <text evidence="1">The sequence shown here is derived from an EMBL/GenBank/DDBJ whole genome shotgun (WGS) entry which is preliminary data.</text>
</comment>
<organism evidence="1 2">
    <name type="scientific">Pisum sativum</name>
    <name type="common">Garden pea</name>
    <name type="synonym">Lathyrus oleraceus</name>
    <dbReference type="NCBI Taxonomy" id="3888"/>
    <lineage>
        <taxon>Eukaryota</taxon>
        <taxon>Viridiplantae</taxon>
        <taxon>Streptophyta</taxon>
        <taxon>Embryophyta</taxon>
        <taxon>Tracheophyta</taxon>
        <taxon>Spermatophyta</taxon>
        <taxon>Magnoliopsida</taxon>
        <taxon>eudicotyledons</taxon>
        <taxon>Gunneridae</taxon>
        <taxon>Pentapetalae</taxon>
        <taxon>rosids</taxon>
        <taxon>fabids</taxon>
        <taxon>Fabales</taxon>
        <taxon>Fabaceae</taxon>
        <taxon>Papilionoideae</taxon>
        <taxon>50 kb inversion clade</taxon>
        <taxon>NPAAA clade</taxon>
        <taxon>Hologalegina</taxon>
        <taxon>IRL clade</taxon>
        <taxon>Fabeae</taxon>
        <taxon>Lathyrus</taxon>
    </lineage>
</organism>
<dbReference type="InterPro" id="IPR044678">
    <property type="entry name" value="COR27/28"/>
</dbReference>
<accession>A0A9D4VQA3</accession>
<evidence type="ECO:0000313" key="2">
    <source>
        <dbReference type="Proteomes" id="UP001058974"/>
    </source>
</evidence>
<proteinExistence type="predicted"/>
<protein>
    <submittedName>
        <fullName evidence="1">Uncharacterized protein</fullName>
    </submittedName>
</protein>
<gene>
    <name evidence="1" type="ORF">KIW84_073208</name>
</gene>
<name>A0A9D4VQA3_PEA</name>
<dbReference type="GO" id="GO:0009409">
    <property type="term" value="P:response to cold"/>
    <property type="evidence" value="ECO:0007669"/>
    <property type="project" value="InterPro"/>
</dbReference>